<reference evidence="1" key="1">
    <citation type="submission" date="2021-01" db="EMBL/GenBank/DDBJ databases">
        <authorList>
            <person name="Corre E."/>
            <person name="Pelletier E."/>
            <person name="Niang G."/>
            <person name="Scheremetjew M."/>
            <person name="Finn R."/>
            <person name="Kale V."/>
            <person name="Holt S."/>
            <person name="Cochrane G."/>
            <person name="Meng A."/>
            <person name="Brown T."/>
            <person name="Cohen L."/>
        </authorList>
    </citation>
    <scope>NUCLEOTIDE SEQUENCE</scope>
    <source>
        <strain evidence="1">CCMP281</strain>
    </source>
</reference>
<name>A0A7S3BDQ8_9EUKA</name>
<dbReference type="EMBL" id="HBHX01050305">
    <property type="protein sequence ID" value="CAE0129784.1"/>
    <property type="molecule type" value="Transcribed_RNA"/>
</dbReference>
<proteinExistence type="predicted"/>
<sequence>MIHSMTCVPSYFSDCRDCTGGIAGCAISHMRGWQDSLAASPNAPWQAFTEDDTAFEPNGVHDLLATVHEVTERNPNWKLIFFTPAAPKDGIVGLHQWLHGYPQDFDTWIHACVVSGAWASFYILSASGLRQVVQNVTTGGFMTPLDVHLFSSCAPGECFTRHGGVVKGTASLEDLGFSLTMNTSATC</sequence>
<dbReference type="AlphaFoldDB" id="A0A7S3BDQ8"/>
<protein>
    <submittedName>
        <fullName evidence="1">Uncharacterized protein</fullName>
    </submittedName>
</protein>
<evidence type="ECO:0000313" key="1">
    <source>
        <dbReference type="EMBL" id="CAE0129784.1"/>
    </source>
</evidence>
<organism evidence="1">
    <name type="scientific">Haptolina ericina</name>
    <dbReference type="NCBI Taxonomy" id="156174"/>
    <lineage>
        <taxon>Eukaryota</taxon>
        <taxon>Haptista</taxon>
        <taxon>Haptophyta</taxon>
        <taxon>Prymnesiophyceae</taxon>
        <taxon>Prymnesiales</taxon>
        <taxon>Prymnesiaceae</taxon>
        <taxon>Haptolina</taxon>
    </lineage>
</organism>
<gene>
    <name evidence="1" type="ORF">HERI1096_LOCUS27779</name>
</gene>
<accession>A0A7S3BDQ8</accession>